<accession>A0A2V1B0C2</accession>
<reference evidence="7 8" key="1">
    <citation type="submission" date="2017-12" db="EMBL/GenBank/DDBJ databases">
        <title>Genome Sequence of a Multidrug-Resistant Candida haemulonii Isolate from a Patient with Chronic Leg Ulcers in Israel.</title>
        <authorList>
            <person name="Chow N.A."/>
            <person name="Gade L."/>
            <person name="Batra D."/>
            <person name="Rowe L.A."/>
            <person name="Ben-Ami R."/>
            <person name="Loparev V.N."/>
            <person name="Litvintseva A.P."/>
        </authorList>
    </citation>
    <scope>NUCLEOTIDE SEQUENCE [LARGE SCALE GENOMIC DNA]</scope>
    <source>
        <strain evidence="7 8">B11899</strain>
    </source>
</reference>
<dbReference type="Pfam" id="PF05843">
    <property type="entry name" value="Suf"/>
    <property type="match status" value="1"/>
</dbReference>
<dbReference type="PANTHER" id="PTHR19980">
    <property type="entry name" value="RNA CLEAVAGE STIMULATION FACTOR"/>
    <property type="match status" value="1"/>
</dbReference>
<keyword evidence="2 4" id="KW-0539">Nucleus</keyword>
<dbReference type="VEuPathDB" id="FungiDB:CXQ85_002840"/>
<sequence>MSDKKERLSLDVIGTLEDAVEQNSLDFKKWGQLIEQVVAKDKEEQVRATFDKYFTIFRFDARQWNNYVNFELNRGEFNNVEQIFAKCLPITNDVDLCRTYVSYVRRVNDVITGGEKARTTVLSAFDFAINKVGIDVDSAELWKDYLDFFKSWTPSSSWEQQQKTDLIRRLYRRCLVIPAAKIESTWAEYTKWENDVSTPNSASKFIADLSTSYMEARSWNTEYKNATKGSLRRRTIPMSLQEDTNNVLTTQIEVWFRWIALEKKNHLNLRDHELRQRVEYVYKQATYTLPFVPEVWFRFNRFLLSENEEANRPRCIDVLTEGAKLNPGSFLIAFQLSELLEKDNSFERASETLRTLINHLSKDYDKLKEELDALNAKVKESATNGNEAPKDSKGDDSDDDMIDNNSSEIKLSESEALAILGLEAKLEESSRSVTLAYINLMALSKRTQGIKEVRAVFKQRKNYKALGYELFVENALTEYYSDNKKIADKVFDLAMKTYSQDGAFLYAYLDYLILTNSVESIKVFFEMAVTNLQQQISEDQESIQLTRGNILDQKKRTVRLKKSQSAMKRIIKRYIRFAYSYLDLDTVLALEKRYLQLFPDDDELSLFIDRYRGSAVDAIAKYDLCTEAKSDSEDEDEEEEPVRKSRKSKKRQKLSSPSDNYSPESTSGSTANNSIVGNGQISGSQVTQQENQYGFVGNTIYSLLQVLPNAGYFGPPGEHIFNSSKLVELFNNLPDLPSDS</sequence>
<keyword evidence="1" id="KW-0677">Repeat</keyword>
<evidence type="ECO:0000256" key="4">
    <source>
        <dbReference type="RuleBase" id="RU369035"/>
    </source>
</evidence>
<dbReference type="Proteomes" id="UP000244309">
    <property type="component" value="Unassembled WGS sequence"/>
</dbReference>
<keyword evidence="4" id="KW-0507">mRNA processing</keyword>
<dbReference type="InterPro" id="IPR011990">
    <property type="entry name" value="TPR-like_helical_dom_sf"/>
</dbReference>
<protein>
    <recommendedName>
        <fullName evidence="3 4">mRNA 3'-end-processing protein RNA14</fullName>
    </recommendedName>
</protein>
<evidence type="ECO:0000256" key="1">
    <source>
        <dbReference type="ARBA" id="ARBA00022737"/>
    </source>
</evidence>
<dbReference type="InterPro" id="IPR045243">
    <property type="entry name" value="Rna14-like"/>
</dbReference>
<dbReference type="GO" id="GO:0180010">
    <property type="term" value="P:co-transcriptional mRNA 3'-end processing, cleavage and polyadenylation pathway"/>
    <property type="evidence" value="ECO:0007669"/>
    <property type="project" value="UniProtKB-UniRule"/>
</dbReference>
<comment type="caution">
    <text evidence="7">The sequence shown here is derived from an EMBL/GenBank/DDBJ whole genome shotgun (WGS) entry which is preliminary data.</text>
</comment>
<gene>
    <name evidence="7" type="ORF">CXQ85_002840</name>
</gene>
<dbReference type="GO" id="GO:0003729">
    <property type="term" value="F:mRNA binding"/>
    <property type="evidence" value="ECO:0007669"/>
    <property type="project" value="TreeGrafter"/>
</dbReference>
<evidence type="ECO:0000313" key="7">
    <source>
        <dbReference type="EMBL" id="PVH23113.1"/>
    </source>
</evidence>
<evidence type="ECO:0000256" key="3">
    <source>
        <dbReference type="ARBA" id="ARBA00026188"/>
    </source>
</evidence>
<proteinExistence type="predicted"/>
<keyword evidence="8" id="KW-1185">Reference proteome</keyword>
<dbReference type="EMBL" id="PKFO01000010">
    <property type="protein sequence ID" value="PVH23113.1"/>
    <property type="molecule type" value="Genomic_DNA"/>
</dbReference>
<comment type="subcellular location">
    <subcellularLocation>
        <location evidence="4">Nucleus</location>
    </subcellularLocation>
    <subcellularLocation>
        <location evidence="4">Cytoplasm</location>
    </subcellularLocation>
    <text evidence="4">Nucleus and/or cytoplasm.</text>
</comment>
<dbReference type="RefSeq" id="XP_025344053.1">
    <property type="nucleotide sequence ID" value="XM_025486503.1"/>
</dbReference>
<feature type="domain" description="Suppressor of forked" evidence="6">
    <location>
        <begin position="12"/>
        <end position="623"/>
    </location>
</feature>
<feature type="region of interest" description="Disordered" evidence="5">
    <location>
        <begin position="378"/>
        <end position="405"/>
    </location>
</feature>
<dbReference type="STRING" id="45357.A0A2V1B0C2"/>
<dbReference type="PANTHER" id="PTHR19980:SF0">
    <property type="entry name" value="CLEAVAGE STIMULATION FACTOR SUBUNIT 3"/>
    <property type="match status" value="1"/>
</dbReference>
<feature type="compositionally biased region" description="Basic residues" evidence="5">
    <location>
        <begin position="644"/>
        <end position="653"/>
    </location>
</feature>
<dbReference type="GO" id="GO:0005737">
    <property type="term" value="C:cytoplasm"/>
    <property type="evidence" value="ECO:0007669"/>
    <property type="project" value="UniProtKB-SubCell"/>
</dbReference>
<evidence type="ECO:0000313" key="8">
    <source>
        <dbReference type="Proteomes" id="UP000244309"/>
    </source>
</evidence>
<organism evidence="7 8">
    <name type="scientific">Candidozyma haemuli</name>
    <dbReference type="NCBI Taxonomy" id="45357"/>
    <lineage>
        <taxon>Eukaryota</taxon>
        <taxon>Fungi</taxon>
        <taxon>Dikarya</taxon>
        <taxon>Ascomycota</taxon>
        <taxon>Saccharomycotina</taxon>
        <taxon>Pichiomycetes</taxon>
        <taxon>Metschnikowiaceae</taxon>
        <taxon>Candidozyma</taxon>
    </lineage>
</organism>
<dbReference type="InterPro" id="IPR008847">
    <property type="entry name" value="Suf"/>
</dbReference>
<evidence type="ECO:0000256" key="5">
    <source>
        <dbReference type="SAM" id="MobiDB-lite"/>
    </source>
</evidence>
<dbReference type="SUPFAM" id="SSF48452">
    <property type="entry name" value="TPR-like"/>
    <property type="match status" value="2"/>
</dbReference>
<dbReference type="Gene3D" id="1.25.40.1040">
    <property type="match status" value="1"/>
</dbReference>
<comment type="function">
    <text evidence="4">Component of the cleavage factor IA (CFIA) complex, which is involved in the endonucleolytic cleavage during polyadenylation-dependent pre-mRNA 3'-end formation.</text>
</comment>
<dbReference type="GO" id="GO:0005634">
    <property type="term" value="C:nucleus"/>
    <property type="evidence" value="ECO:0007669"/>
    <property type="project" value="UniProtKB-SubCell"/>
</dbReference>
<evidence type="ECO:0000259" key="6">
    <source>
        <dbReference type="Pfam" id="PF05843"/>
    </source>
</evidence>
<evidence type="ECO:0000256" key="2">
    <source>
        <dbReference type="ARBA" id="ARBA00023242"/>
    </source>
</evidence>
<feature type="region of interest" description="Disordered" evidence="5">
    <location>
        <begin position="627"/>
        <end position="681"/>
    </location>
</feature>
<dbReference type="OrthoDB" id="26282at2759"/>
<dbReference type="SMART" id="SM00386">
    <property type="entry name" value="HAT"/>
    <property type="match status" value="6"/>
</dbReference>
<dbReference type="InterPro" id="IPR003107">
    <property type="entry name" value="HAT"/>
</dbReference>
<feature type="compositionally biased region" description="Polar residues" evidence="5">
    <location>
        <begin position="659"/>
        <end position="681"/>
    </location>
</feature>
<dbReference type="GeneID" id="37008171"/>
<keyword evidence="4" id="KW-0963">Cytoplasm</keyword>
<dbReference type="AlphaFoldDB" id="A0A2V1B0C2"/>
<name>A0A2V1B0C2_9ASCO</name>